<dbReference type="SUPFAM" id="SSF81296">
    <property type="entry name" value="E set domains"/>
    <property type="match status" value="1"/>
</dbReference>
<dbReference type="InterPro" id="IPR014756">
    <property type="entry name" value="Ig_E-set"/>
</dbReference>
<protein>
    <recommendedName>
        <fullName evidence="5">CopC domain-containing protein</fullName>
    </recommendedName>
</protein>
<accession>A0ABX0V914</accession>
<evidence type="ECO:0000313" key="6">
    <source>
        <dbReference type="EMBL" id="NIJ59646.1"/>
    </source>
</evidence>
<dbReference type="InterPro" id="IPR014755">
    <property type="entry name" value="Cu-Rt/internalin_Ig-like"/>
</dbReference>
<evidence type="ECO:0000256" key="3">
    <source>
        <dbReference type="ARBA" id="ARBA00022729"/>
    </source>
</evidence>
<keyword evidence="3" id="KW-0732">Signal</keyword>
<dbReference type="RefSeq" id="WP_166955194.1">
    <property type="nucleotide sequence ID" value="NZ_JAASQI010000009.1"/>
</dbReference>
<dbReference type="PANTHER" id="PTHR34820">
    <property type="entry name" value="INNER MEMBRANE PROTEIN YEBZ"/>
    <property type="match status" value="1"/>
</dbReference>
<gene>
    <name evidence="6" type="ORF">FHS82_003504</name>
</gene>
<reference evidence="6 7" key="1">
    <citation type="submission" date="2020-03" db="EMBL/GenBank/DDBJ databases">
        <title>Genomic Encyclopedia of Type Strains, Phase IV (KMG-IV): sequencing the most valuable type-strain genomes for metagenomic binning, comparative biology and taxonomic classification.</title>
        <authorList>
            <person name="Goeker M."/>
        </authorList>
    </citation>
    <scope>NUCLEOTIDE SEQUENCE [LARGE SCALE GENOMIC DNA]</scope>
    <source>
        <strain evidence="6 7">DSM 103870</strain>
    </source>
</reference>
<feature type="domain" description="CopC" evidence="5">
    <location>
        <begin position="43"/>
        <end position="138"/>
    </location>
</feature>
<dbReference type="InterPro" id="IPR007348">
    <property type="entry name" value="CopC_dom"/>
</dbReference>
<dbReference type="Pfam" id="PF04234">
    <property type="entry name" value="CopC"/>
    <property type="match status" value="1"/>
</dbReference>
<dbReference type="Proteomes" id="UP001429580">
    <property type="component" value="Unassembled WGS sequence"/>
</dbReference>
<sequence length="140" mass="14635">MVNSFGNRLPSRIGAAAHLAAGFRAVALSSALFAAVVGTAFAHAHLEASSPAVDSAVRISPKEVTVTLTEKLEAGLSRIEVRDASGKQVDRGDTRVSKDDPRTISVSVGDLAPGIYSVKWSVTSVDTHGTDGSFRFTIKP</sequence>
<name>A0ABX0V914_9HYPH</name>
<keyword evidence="7" id="KW-1185">Reference proteome</keyword>
<evidence type="ECO:0000259" key="5">
    <source>
        <dbReference type="Pfam" id="PF04234"/>
    </source>
</evidence>
<proteinExistence type="predicted"/>
<organism evidence="6 7">
    <name type="scientific">Pseudochelatococcus lubricantis</name>
    <dbReference type="NCBI Taxonomy" id="1538102"/>
    <lineage>
        <taxon>Bacteria</taxon>
        <taxon>Pseudomonadati</taxon>
        <taxon>Pseudomonadota</taxon>
        <taxon>Alphaproteobacteria</taxon>
        <taxon>Hyphomicrobiales</taxon>
        <taxon>Chelatococcaceae</taxon>
        <taxon>Pseudochelatococcus</taxon>
    </lineage>
</organism>
<evidence type="ECO:0000256" key="1">
    <source>
        <dbReference type="ARBA" id="ARBA00004196"/>
    </source>
</evidence>
<dbReference type="InterPro" id="IPR032694">
    <property type="entry name" value="CopC/D"/>
</dbReference>
<evidence type="ECO:0000313" key="7">
    <source>
        <dbReference type="Proteomes" id="UP001429580"/>
    </source>
</evidence>
<dbReference type="PANTHER" id="PTHR34820:SF4">
    <property type="entry name" value="INNER MEMBRANE PROTEIN YEBZ"/>
    <property type="match status" value="1"/>
</dbReference>
<dbReference type="EMBL" id="JAASQI010000009">
    <property type="protein sequence ID" value="NIJ59646.1"/>
    <property type="molecule type" value="Genomic_DNA"/>
</dbReference>
<dbReference type="Gene3D" id="2.60.40.1220">
    <property type="match status" value="1"/>
</dbReference>
<comment type="subcellular location">
    <subcellularLocation>
        <location evidence="1">Cell envelope</location>
    </subcellularLocation>
</comment>
<evidence type="ECO:0000256" key="4">
    <source>
        <dbReference type="ARBA" id="ARBA00023008"/>
    </source>
</evidence>
<comment type="caution">
    <text evidence="6">The sequence shown here is derived from an EMBL/GenBank/DDBJ whole genome shotgun (WGS) entry which is preliminary data.</text>
</comment>
<evidence type="ECO:0000256" key="2">
    <source>
        <dbReference type="ARBA" id="ARBA00022723"/>
    </source>
</evidence>
<keyword evidence="2" id="KW-0479">Metal-binding</keyword>
<keyword evidence="4" id="KW-0186">Copper</keyword>